<feature type="transmembrane region" description="Helical" evidence="1">
    <location>
        <begin position="84"/>
        <end position="103"/>
    </location>
</feature>
<keyword evidence="1" id="KW-0812">Transmembrane</keyword>
<sequence>MKTKRSPKTIAGHLGRITDNPIILGIATGLYPLVFYYSRNFGMSNSWEQLAFFVVLFLFFPIIVFFVLKKISKFSILGKWRKSILPFFNLFIFFYFIKIILYTDAERKIILGIFIVSVLCAYFLHKHFKKWLTVQLVLALIGFIGLLPTIFSYINYSTKWTQQPDDIEEVVFEKRPNIYYIQPDGYVNFSELEKAEYNIDNSGFKSFLEERNFENYHNFRSNYVSTLTSNSATFMMKHHYYNGNTDYTKMPNTRENIVSENAVLSIFKNNGYKTHFISEHPYLLVNRPKLGFDYANFEYNEIPYITTGFNVAKDVSFELETAMASKSDDGNFFFVEIFEPGHISSVKSASKGKEKEREQWLEKREIANAKLEKIINIIIAQDPSALIIIMADHGGFVGLEYTDEFNHKTFGSNIVYSAFGAMLSIRWPNDEVPAESQYLKSSINVFRILFSYVSGNQKYLQHLQGDESYFVLKSGEDPGVYQYVDGNGNVNIKKIEIK</sequence>
<evidence type="ECO:0000256" key="1">
    <source>
        <dbReference type="SAM" id="Phobius"/>
    </source>
</evidence>
<proteinExistence type="predicted"/>
<feature type="transmembrane region" description="Helical" evidence="1">
    <location>
        <begin position="21"/>
        <end position="38"/>
    </location>
</feature>
<reference evidence="3 4" key="1">
    <citation type="submission" date="2023-06" db="EMBL/GenBank/DDBJ databases">
        <authorList>
            <person name="Ye Y.-Q."/>
            <person name="Du Z.-J."/>
        </authorList>
    </citation>
    <scope>NUCLEOTIDE SEQUENCE [LARGE SCALE GENOMIC DNA]</scope>
    <source>
        <strain evidence="3 4">SDUM287046</strain>
    </source>
</reference>
<dbReference type="Pfam" id="PF00884">
    <property type="entry name" value="Sulfatase"/>
    <property type="match status" value="1"/>
</dbReference>
<dbReference type="InterPro" id="IPR000917">
    <property type="entry name" value="Sulfatase_N"/>
</dbReference>
<feature type="transmembrane region" description="Helical" evidence="1">
    <location>
        <begin position="109"/>
        <end position="125"/>
    </location>
</feature>
<organism evidence="3 4">
    <name type="scientific">Aequorivita aurantiaca</name>
    <dbReference type="NCBI Taxonomy" id="3053356"/>
    <lineage>
        <taxon>Bacteria</taxon>
        <taxon>Pseudomonadati</taxon>
        <taxon>Bacteroidota</taxon>
        <taxon>Flavobacteriia</taxon>
        <taxon>Flavobacteriales</taxon>
        <taxon>Flavobacteriaceae</taxon>
        <taxon>Aequorivita</taxon>
    </lineage>
</organism>
<dbReference type="RefSeq" id="WP_290255276.1">
    <property type="nucleotide sequence ID" value="NZ_JAUGQQ010000010.1"/>
</dbReference>
<evidence type="ECO:0000313" key="4">
    <source>
        <dbReference type="Proteomes" id="UP001244787"/>
    </source>
</evidence>
<feature type="domain" description="Sulfatase N-terminal" evidence="2">
    <location>
        <begin position="208"/>
        <end position="397"/>
    </location>
</feature>
<accession>A0ABT8DMR5</accession>
<keyword evidence="1" id="KW-1133">Transmembrane helix</keyword>
<feature type="transmembrane region" description="Helical" evidence="1">
    <location>
        <begin position="50"/>
        <end position="68"/>
    </location>
</feature>
<dbReference type="SUPFAM" id="SSF53649">
    <property type="entry name" value="Alkaline phosphatase-like"/>
    <property type="match status" value="1"/>
</dbReference>
<dbReference type="Proteomes" id="UP001244787">
    <property type="component" value="Unassembled WGS sequence"/>
</dbReference>
<protein>
    <recommendedName>
        <fullName evidence="2">Sulfatase N-terminal domain-containing protein</fullName>
    </recommendedName>
</protein>
<dbReference type="EMBL" id="JAUGQQ010000010">
    <property type="protein sequence ID" value="MDN3725185.1"/>
    <property type="molecule type" value="Genomic_DNA"/>
</dbReference>
<name>A0ABT8DMR5_9FLAO</name>
<dbReference type="InterPro" id="IPR017850">
    <property type="entry name" value="Alkaline_phosphatase_core_sf"/>
</dbReference>
<keyword evidence="1" id="KW-0472">Membrane</keyword>
<evidence type="ECO:0000259" key="2">
    <source>
        <dbReference type="Pfam" id="PF00884"/>
    </source>
</evidence>
<comment type="caution">
    <text evidence="3">The sequence shown here is derived from an EMBL/GenBank/DDBJ whole genome shotgun (WGS) entry which is preliminary data.</text>
</comment>
<dbReference type="Gene3D" id="3.40.720.10">
    <property type="entry name" value="Alkaline Phosphatase, subunit A"/>
    <property type="match status" value="1"/>
</dbReference>
<evidence type="ECO:0000313" key="3">
    <source>
        <dbReference type="EMBL" id="MDN3725185.1"/>
    </source>
</evidence>
<keyword evidence="4" id="KW-1185">Reference proteome</keyword>
<gene>
    <name evidence="3" type="ORF">QRD02_12415</name>
</gene>
<feature type="transmembrane region" description="Helical" evidence="1">
    <location>
        <begin position="132"/>
        <end position="154"/>
    </location>
</feature>